<feature type="transmembrane region" description="Helical" evidence="6">
    <location>
        <begin position="428"/>
        <end position="446"/>
    </location>
</feature>
<evidence type="ECO:0000256" key="5">
    <source>
        <dbReference type="SAM" id="MobiDB-lite"/>
    </source>
</evidence>
<evidence type="ECO:0000313" key="7">
    <source>
        <dbReference type="EMBL" id="KAK0544110.1"/>
    </source>
</evidence>
<feature type="transmembrane region" description="Helical" evidence="6">
    <location>
        <begin position="150"/>
        <end position="177"/>
    </location>
</feature>
<sequence length="600" mass="64684">RRRRNANKTAADELPADNSTMSDLEQHSSKDPAVLDSSKGLTEADRGLQPGELTLEDATAGGQGRHLGVFSTTMLVTSRIIGTGIFSTPASIVSEVGSVGAAMCLWALGALLAFAGLFVYLELATMFPRSGGEKVYLEAVYRRPRLLATVFFSMQAVLLGFSAAGCIIFATNVFAAADKKASEWEQRGIAIAVITVITLVHGLLPNFGVRVLNIISVIKLALLALVCVTGWVVLAGGTRVQDPKAAFRDSFAGSSHAPYDYATALFKVINSYSGWSNAILVLGEVKNPIKTIKIAGPLGLGICVVLYLFANIAYFSVGTVEQLAHSGTTIGSYFFGQVFGQAARRAFAALVAVSAFGNVATITYAQSRVNQELAKEGALPWPRLFASNWPTQRSPFMGLIVHFIPSFIVIIAPPFGTAYNFILDLEGYPTQVIAFLVTIGLFWLRFTTGNVPRAFRVWWPIAAFYLAAAIFLLIVPFLRPPGGKGDTSLPYWLAPVVGIAILAAGVVGWFVWMVVLPKVFRFEYEKQRNTLPDGTVYFRYVPRYFKDGGLPPGAVGLDGRQKTAPGEKLRGSQTPIAESSEGVAPLNDHLDRKQSPPSDT</sequence>
<dbReference type="Proteomes" id="UP001176517">
    <property type="component" value="Unassembled WGS sequence"/>
</dbReference>
<feature type="region of interest" description="Disordered" evidence="5">
    <location>
        <begin position="552"/>
        <end position="600"/>
    </location>
</feature>
<protein>
    <recommendedName>
        <fullName evidence="9">High affinity methionine permease</fullName>
    </recommendedName>
</protein>
<keyword evidence="3 6" id="KW-1133">Transmembrane helix</keyword>
<accession>A0AAN6GLH9</accession>
<feature type="transmembrane region" description="Helical" evidence="6">
    <location>
        <begin position="399"/>
        <end position="422"/>
    </location>
</feature>
<dbReference type="PANTHER" id="PTHR11785:SF382">
    <property type="entry name" value="LOW-AFFINITY METHIONINE PERMEASE"/>
    <property type="match status" value="1"/>
</dbReference>
<dbReference type="Gene3D" id="1.20.1740.10">
    <property type="entry name" value="Amino acid/polyamine transporter I"/>
    <property type="match status" value="1"/>
</dbReference>
<keyword evidence="2 6" id="KW-0812">Transmembrane</keyword>
<proteinExistence type="predicted"/>
<feature type="transmembrane region" description="Helical" evidence="6">
    <location>
        <begin position="99"/>
        <end position="121"/>
    </location>
</feature>
<evidence type="ECO:0000256" key="1">
    <source>
        <dbReference type="ARBA" id="ARBA00004141"/>
    </source>
</evidence>
<dbReference type="GO" id="GO:0016020">
    <property type="term" value="C:membrane"/>
    <property type="evidence" value="ECO:0007669"/>
    <property type="project" value="UniProtKB-SubCell"/>
</dbReference>
<feature type="transmembrane region" description="Helical" evidence="6">
    <location>
        <begin position="491"/>
        <end position="516"/>
    </location>
</feature>
<feature type="transmembrane region" description="Helical" evidence="6">
    <location>
        <begin position="189"/>
        <end position="208"/>
    </location>
</feature>
<dbReference type="AlphaFoldDB" id="A0AAN6GLH9"/>
<keyword evidence="4 6" id="KW-0472">Membrane</keyword>
<gene>
    <name evidence="7" type="ORF">OC846_006182</name>
</gene>
<feature type="compositionally biased region" description="Basic and acidic residues" evidence="5">
    <location>
        <begin position="559"/>
        <end position="570"/>
    </location>
</feature>
<feature type="transmembrane region" description="Helical" evidence="6">
    <location>
        <begin position="214"/>
        <end position="234"/>
    </location>
</feature>
<feature type="transmembrane region" description="Helical" evidence="6">
    <location>
        <begin position="458"/>
        <end position="479"/>
    </location>
</feature>
<evidence type="ECO:0000313" key="8">
    <source>
        <dbReference type="Proteomes" id="UP001176517"/>
    </source>
</evidence>
<dbReference type="InterPro" id="IPR050598">
    <property type="entry name" value="AminoAcid_Transporter"/>
</dbReference>
<evidence type="ECO:0000256" key="3">
    <source>
        <dbReference type="ARBA" id="ARBA00022989"/>
    </source>
</evidence>
<evidence type="ECO:0000256" key="2">
    <source>
        <dbReference type="ARBA" id="ARBA00022692"/>
    </source>
</evidence>
<comment type="caution">
    <text evidence="7">The sequence shown here is derived from an EMBL/GenBank/DDBJ whole genome shotgun (WGS) entry which is preliminary data.</text>
</comment>
<feature type="transmembrane region" description="Helical" evidence="6">
    <location>
        <begin position="346"/>
        <end position="365"/>
    </location>
</feature>
<keyword evidence="8" id="KW-1185">Reference proteome</keyword>
<evidence type="ECO:0008006" key="9">
    <source>
        <dbReference type="Google" id="ProtNLM"/>
    </source>
</evidence>
<feature type="non-terminal residue" evidence="7">
    <location>
        <position position="1"/>
    </location>
</feature>
<feature type="region of interest" description="Disordered" evidence="5">
    <location>
        <begin position="1"/>
        <end position="49"/>
    </location>
</feature>
<name>A0AAN6GLH9_9BASI</name>
<dbReference type="Pfam" id="PF13520">
    <property type="entry name" value="AA_permease_2"/>
    <property type="match status" value="1"/>
</dbReference>
<organism evidence="7 8">
    <name type="scientific">Tilletia horrida</name>
    <dbReference type="NCBI Taxonomy" id="155126"/>
    <lineage>
        <taxon>Eukaryota</taxon>
        <taxon>Fungi</taxon>
        <taxon>Dikarya</taxon>
        <taxon>Basidiomycota</taxon>
        <taxon>Ustilaginomycotina</taxon>
        <taxon>Exobasidiomycetes</taxon>
        <taxon>Tilletiales</taxon>
        <taxon>Tilletiaceae</taxon>
        <taxon>Tilletia</taxon>
    </lineage>
</organism>
<comment type="subcellular location">
    <subcellularLocation>
        <location evidence="1">Membrane</location>
        <topology evidence="1">Multi-pass membrane protein</topology>
    </subcellularLocation>
</comment>
<evidence type="ECO:0000256" key="4">
    <source>
        <dbReference type="ARBA" id="ARBA00023136"/>
    </source>
</evidence>
<feature type="transmembrane region" description="Helical" evidence="6">
    <location>
        <begin position="294"/>
        <end position="317"/>
    </location>
</feature>
<dbReference type="PANTHER" id="PTHR11785">
    <property type="entry name" value="AMINO ACID TRANSPORTER"/>
    <property type="match status" value="1"/>
</dbReference>
<dbReference type="EMBL" id="JAPDMZ010000303">
    <property type="protein sequence ID" value="KAK0544110.1"/>
    <property type="molecule type" value="Genomic_DNA"/>
</dbReference>
<dbReference type="InterPro" id="IPR002293">
    <property type="entry name" value="AA/rel_permease1"/>
</dbReference>
<reference evidence="7" key="1">
    <citation type="journal article" date="2023" name="PhytoFront">
        <title>Draft Genome Resources of Seven Strains of Tilletia horrida, Causal Agent of Kernel Smut of Rice.</title>
        <authorList>
            <person name="Khanal S."/>
            <person name="Antony Babu S."/>
            <person name="Zhou X.G."/>
        </authorList>
    </citation>
    <scope>NUCLEOTIDE SEQUENCE</scope>
    <source>
        <strain evidence="7">TX6</strain>
    </source>
</reference>
<evidence type="ECO:0000256" key="6">
    <source>
        <dbReference type="SAM" id="Phobius"/>
    </source>
</evidence>
<dbReference type="GO" id="GO:0015179">
    <property type="term" value="F:L-amino acid transmembrane transporter activity"/>
    <property type="evidence" value="ECO:0007669"/>
    <property type="project" value="TreeGrafter"/>
</dbReference>